<name>A0A414LYP3_9FIRM</name>
<accession>A0A414LYP3</accession>
<dbReference type="AlphaFoldDB" id="A0A414LYP3"/>
<proteinExistence type="predicted"/>
<evidence type="ECO:0000313" key="1">
    <source>
        <dbReference type="EMBL" id="RHF00015.1"/>
    </source>
</evidence>
<reference evidence="1 2" key="1">
    <citation type="submission" date="2018-08" db="EMBL/GenBank/DDBJ databases">
        <title>A genome reference for cultivated species of the human gut microbiota.</title>
        <authorList>
            <person name="Zou Y."/>
            <person name="Xue W."/>
            <person name="Luo G."/>
        </authorList>
    </citation>
    <scope>NUCLEOTIDE SEQUENCE [LARGE SCALE GENOMIC DNA]</scope>
    <source>
        <strain evidence="1 2">AM27-11</strain>
    </source>
</reference>
<dbReference type="Proteomes" id="UP000286271">
    <property type="component" value="Unassembled WGS sequence"/>
</dbReference>
<comment type="caution">
    <text evidence="1">The sequence shown here is derived from an EMBL/GenBank/DDBJ whole genome shotgun (WGS) entry which is preliminary data.</text>
</comment>
<sequence>MEAIADVNAPEHLGILMKLLELCFRDRFKNAEMLGLYSSICKALRNIAADNAEIVLDQLNTVCRNTDNRKVKGYCNNMILDIEKQYYEQLDIPWENGEIMKFVG</sequence>
<protein>
    <submittedName>
        <fullName evidence="1">Uncharacterized protein</fullName>
    </submittedName>
</protein>
<dbReference type="EMBL" id="QSKW01000002">
    <property type="protein sequence ID" value="RHF00015.1"/>
    <property type="molecule type" value="Genomic_DNA"/>
</dbReference>
<organism evidence="1 2">
    <name type="scientific">Roseburia inulinivorans</name>
    <dbReference type="NCBI Taxonomy" id="360807"/>
    <lineage>
        <taxon>Bacteria</taxon>
        <taxon>Bacillati</taxon>
        <taxon>Bacillota</taxon>
        <taxon>Clostridia</taxon>
        <taxon>Lachnospirales</taxon>
        <taxon>Lachnospiraceae</taxon>
        <taxon>Roseburia</taxon>
    </lineage>
</organism>
<gene>
    <name evidence="1" type="ORF">DW707_02070</name>
</gene>
<evidence type="ECO:0000313" key="2">
    <source>
        <dbReference type="Proteomes" id="UP000286271"/>
    </source>
</evidence>
<dbReference type="RefSeq" id="WP_118588154.1">
    <property type="nucleotide sequence ID" value="NZ_QRVS01000080.1"/>
</dbReference>